<reference evidence="2 3" key="1">
    <citation type="submission" date="2018-11" db="EMBL/GenBank/DDBJ databases">
        <title>Rufibacter latericius sp. nov., isolated from water in Baiyang Lake.</title>
        <authorList>
            <person name="Yang Y."/>
        </authorList>
    </citation>
    <scope>NUCLEOTIDE SEQUENCE [LARGE SCALE GENOMIC DNA]</scope>
    <source>
        <strain evidence="2 3">R-22-1c-1</strain>
    </source>
</reference>
<dbReference type="AlphaFoldDB" id="A0A3M9MAW8"/>
<evidence type="ECO:0000259" key="1">
    <source>
        <dbReference type="Pfam" id="PF08241"/>
    </source>
</evidence>
<dbReference type="Gene3D" id="3.40.50.150">
    <property type="entry name" value="Vaccinia Virus protein VP39"/>
    <property type="match status" value="1"/>
</dbReference>
<dbReference type="Proteomes" id="UP000272117">
    <property type="component" value="Unassembled WGS sequence"/>
</dbReference>
<dbReference type="EMBL" id="RJJD01000023">
    <property type="protein sequence ID" value="RNI22013.1"/>
    <property type="molecule type" value="Genomic_DNA"/>
</dbReference>
<dbReference type="CDD" id="cd02440">
    <property type="entry name" value="AdoMet_MTases"/>
    <property type="match status" value="1"/>
</dbReference>
<accession>A0A3M9MAW8</accession>
<feature type="domain" description="Methyltransferase type 11" evidence="1">
    <location>
        <begin position="42"/>
        <end position="135"/>
    </location>
</feature>
<dbReference type="OrthoDB" id="597202at2"/>
<dbReference type="SUPFAM" id="SSF53335">
    <property type="entry name" value="S-adenosyl-L-methionine-dependent methyltransferases"/>
    <property type="match status" value="1"/>
</dbReference>
<organism evidence="2 3">
    <name type="scientific">Rufibacter latericius</name>
    <dbReference type="NCBI Taxonomy" id="2487040"/>
    <lineage>
        <taxon>Bacteria</taxon>
        <taxon>Pseudomonadati</taxon>
        <taxon>Bacteroidota</taxon>
        <taxon>Cytophagia</taxon>
        <taxon>Cytophagales</taxon>
        <taxon>Hymenobacteraceae</taxon>
        <taxon>Rufibacter</taxon>
    </lineage>
</organism>
<protein>
    <submittedName>
        <fullName evidence="2">Class I SAM-dependent methyltransferase</fullName>
    </submittedName>
</protein>
<gene>
    <name evidence="2" type="ORF">EFB08_23050</name>
</gene>
<dbReference type="PANTHER" id="PTHR43861:SF1">
    <property type="entry name" value="TRANS-ACONITATE 2-METHYLTRANSFERASE"/>
    <property type="match status" value="1"/>
</dbReference>
<evidence type="ECO:0000313" key="2">
    <source>
        <dbReference type="EMBL" id="RNI22013.1"/>
    </source>
</evidence>
<proteinExistence type="predicted"/>
<keyword evidence="3" id="KW-1185">Reference proteome</keyword>
<keyword evidence="2" id="KW-0808">Transferase</keyword>
<evidence type="ECO:0000313" key="3">
    <source>
        <dbReference type="Proteomes" id="UP000272117"/>
    </source>
</evidence>
<dbReference type="GO" id="GO:0032259">
    <property type="term" value="P:methylation"/>
    <property type="evidence" value="ECO:0007669"/>
    <property type="project" value="UniProtKB-KW"/>
</dbReference>
<comment type="caution">
    <text evidence="2">The sequence shown here is derived from an EMBL/GenBank/DDBJ whole genome shotgun (WGS) entry which is preliminary data.</text>
</comment>
<keyword evidence="2" id="KW-0489">Methyltransferase</keyword>
<name>A0A3M9MAW8_9BACT</name>
<dbReference type="Pfam" id="PF08241">
    <property type="entry name" value="Methyltransf_11"/>
    <property type="match status" value="1"/>
</dbReference>
<dbReference type="RefSeq" id="WP_123129336.1">
    <property type="nucleotide sequence ID" value="NZ_RJJD01000023.1"/>
</dbReference>
<sequence length="208" mass="23486">MNTQQAYNTWAQQYDTNQNRTRDLEAQALRTVLASLSFGRCLEIGCGTGKNTSFLAQKAQEVTAVDLSEEMLAKAKEKITAPHVQFTQADITKDWTFGNGLYDLVTFSLVLEHIQQLDHIFEQASQSLLPGGHVYLGELHPFKQYTGTKARFDTEAGRQEVECFVHPVSEFTQTAKRHGLNLVDLNEFFDDGNTTSPPRILTLLFQKR</sequence>
<dbReference type="InterPro" id="IPR013216">
    <property type="entry name" value="Methyltransf_11"/>
</dbReference>
<dbReference type="GO" id="GO:0008757">
    <property type="term" value="F:S-adenosylmethionine-dependent methyltransferase activity"/>
    <property type="evidence" value="ECO:0007669"/>
    <property type="project" value="InterPro"/>
</dbReference>
<dbReference type="InterPro" id="IPR029063">
    <property type="entry name" value="SAM-dependent_MTases_sf"/>
</dbReference>
<dbReference type="PANTHER" id="PTHR43861">
    <property type="entry name" value="TRANS-ACONITATE 2-METHYLTRANSFERASE-RELATED"/>
    <property type="match status" value="1"/>
</dbReference>